<keyword evidence="2 4" id="KW-0378">Hydrolase</keyword>
<accession>A0ABT1LZ23</accession>
<dbReference type="InterPro" id="IPR029058">
    <property type="entry name" value="AB_hydrolase_fold"/>
</dbReference>
<evidence type="ECO:0000256" key="1">
    <source>
        <dbReference type="ARBA" id="ARBA00008645"/>
    </source>
</evidence>
<dbReference type="GO" id="GO:0016787">
    <property type="term" value="F:hydrolase activity"/>
    <property type="evidence" value="ECO:0007669"/>
    <property type="project" value="UniProtKB-KW"/>
</dbReference>
<dbReference type="PANTHER" id="PTHR22946:SF9">
    <property type="entry name" value="POLYKETIDE TRANSFERASE AF380"/>
    <property type="match status" value="1"/>
</dbReference>
<dbReference type="RefSeq" id="WP_255059332.1">
    <property type="nucleotide sequence ID" value="NZ_JANDBD010000003.1"/>
</dbReference>
<organism evidence="4 5">
    <name type="scientific">Mycolicibacterium arenosum</name>
    <dbReference type="NCBI Taxonomy" id="2952157"/>
    <lineage>
        <taxon>Bacteria</taxon>
        <taxon>Bacillati</taxon>
        <taxon>Actinomycetota</taxon>
        <taxon>Actinomycetes</taxon>
        <taxon>Mycobacteriales</taxon>
        <taxon>Mycobacteriaceae</taxon>
        <taxon>Mycolicibacterium</taxon>
    </lineage>
</organism>
<proteinExistence type="inferred from homology"/>
<keyword evidence="5" id="KW-1185">Reference proteome</keyword>
<sequence>MTRVDVSFESGADRCAGWLYTPATEGAPRPTVILGHGLGGVKEMRLDAYAERFVQAGYACLVFDYRHFGASGGLPRQLLDIKKELADWAAAVAYVRRLEGVDGDRIALFGSSFGGGLVIDVAAADGRISAVISQCPFTDGFASARASGTISTVKVTALATRDVVAAALGRTPVMAALSGPPRSASLMSAHDCEPGYRALTDTAPAFRNEVCARFALAIATYFPGRRAARLDCPILFALCRDDTVAPAAASRRHGERAACAEIVEYPCGHFDIYLGDAFEHAVGDYVDFLHRHLPVA</sequence>
<name>A0ABT1LZ23_9MYCO</name>
<gene>
    <name evidence="4" type="ORF">NM203_08140</name>
</gene>
<dbReference type="InterPro" id="IPR050261">
    <property type="entry name" value="FrsA_esterase"/>
</dbReference>
<reference evidence="4 5" key="1">
    <citation type="submission" date="2022-06" db="EMBL/GenBank/DDBJ databases">
        <title>Mycolicibacterium sp. CAU 1645 isolated from seawater.</title>
        <authorList>
            <person name="Kim W."/>
        </authorList>
    </citation>
    <scope>NUCLEOTIDE SEQUENCE [LARGE SCALE GENOMIC DNA]</scope>
    <source>
        <strain evidence="4 5">CAU 1645</strain>
    </source>
</reference>
<dbReference type="InterPro" id="IPR022742">
    <property type="entry name" value="Hydrolase_4"/>
</dbReference>
<dbReference type="Pfam" id="PF12146">
    <property type="entry name" value="Hydrolase_4"/>
    <property type="match status" value="1"/>
</dbReference>
<dbReference type="EMBL" id="JANDBD010000003">
    <property type="protein sequence ID" value="MCP9272153.1"/>
    <property type="molecule type" value="Genomic_DNA"/>
</dbReference>
<evidence type="ECO:0000256" key="2">
    <source>
        <dbReference type="ARBA" id="ARBA00022801"/>
    </source>
</evidence>
<comment type="similarity">
    <text evidence="1">Belongs to the AB hydrolase superfamily.</text>
</comment>
<feature type="domain" description="Serine aminopeptidase S33" evidence="3">
    <location>
        <begin position="27"/>
        <end position="259"/>
    </location>
</feature>
<dbReference type="PANTHER" id="PTHR22946">
    <property type="entry name" value="DIENELACTONE HYDROLASE DOMAIN-CONTAINING PROTEIN-RELATED"/>
    <property type="match status" value="1"/>
</dbReference>
<protein>
    <submittedName>
        <fullName evidence="4">Alpha/beta fold hydrolase</fullName>
    </submittedName>
</protein>
<dbReference type="Gene3D" id="3.40.50.1820">
    <property type="entry name" value="alpha/beta hydrolase"/>
    <property type="match status" value="1"/>
</dbReference>
<dbReference type="Proteomes" id="UP001651690">
    <property type="component" value="Unassembled WGS sequence"/>
</dbReference>
<evidence type="ECO:0000259" key="3">
    <source>
        <dbReference type="Pfam" id="PF12146"/>
    </source>
</evidence>
<evidence type="ECO:0000313" key="4">
    <source>
        <dbReference type="EMBL" id="MCP9272153.1"/>
    </source>
</evidence>
<comment type="caution">
    <text evidence="4">The sequence shown here is derived from an EMBL/GenBank/DDBJ whole genome shotgun (WGS) entry which is preliminary data.</text>
</comment>
<dbReference type="SUPFAM" id="SSF53474">
    <property type="entry name" value="alpha/beta-Hydrolases"/>
    <property type="match status" value="1"/>
</dbReference>
<evidence type="ECO:0000313" key="5">
    <source>
        <dbReference type="Proteomes" id="UP001651690"/>
    </source>
</evidence>